<dbReference type="GO" id="GO:0120015">
    <property type="term" value="F:sterol transfer activity"/>
    <property type="evidence" value="ECO:0007669"/>
    <property type="project" value="TreeGrafter"/>
</dbReference>
<dbReference type="GO" id="GO:0140268">
    <property type="term" value="C:endoplasmic reticulum-plasma membrane contact site"/>
    <property type="evidence" value="ECO:0007669"/>
    <property type="project" value="TreeGrafter"/>
</dbReference>
<keyword evidence="2" id="KW-0472">Membrane</keyword>
<dbReference type="InterPro" id="IPR031968">
    <property type="entry name" value="VASt"/>
</dbReference>
<feature type="domain" description="VASt" evidence="4">
    <location>
        <begin position="122"/>
        <end position="294"/>
    </location>
</feature>
<gene>
    <name evidence="5" type="ORF">DMAD_04497</name>
</gene>
<dbReference type="PANTHER" id="PTHR23319:SF4">
    <property type="entry name" value="GRAM DOMAIN CONTAINING 1B, ISOFORM E"/>
    <property type="match status" value="1"/>
</dbReference>
<keyword evidence="6" id="KW-1185">Reference proteome</keyword>
<comment type="subcellular location">
    <subcellularLocation>
        <location evidence="1">Membrane</location>
    </subcellularLocation>
</comment>
<dbReference type="Pfam" id="PF16016">
    <property type="entry name" value="VASt"/>
    <property type="match status" value="1"/>
</dbReference>
<accession>A0AAU9GEJ7</accession>
<name>A0AAU9GEJ7_DROMD</name>
<sequence>MDALRKQIGKWAGTKTPRPGASKAGGRSTTTISSRSISRHTTASTVSMSRRRTTRHTKAVAFDHNKYTVTGGKAKKRASRASSARMSTVEPTFTKRGMTVVELIVPIRDSLEGKYNCDAPHEGRKVLQEKLRVHVDALFHMLFSATSPFFQKFHEMRNSTDLKLGAWRKNAAGQNERVITVTVALKGNVGPKVSKVTETQTLRACTRPGQMYSIDATSVNAEIPYADSFLVDMHLCLRGTPEGHTKVLVMAQVKIIKPVWAVVQSFIEKNTFAGVEEFFQSLYSALVRDQRRSTMLPASGSTY</sequence>
<dbReference type="AlphaFoldDB" id="A0AAU9GEJ7"/>
<feature type="region of interest" description="Disordered" evidence="3">
    <location>
        <begin position="1"/>
        <end position="54"/>
    </location>
</feature>
<dbReference type="PROSITE" id="PS51778">
    <property type="entry name" value="VAST"/>
    <property type="match status" value="1"/>
</dbReference>
<feature type="compositionally biased region" description="Low complexity" evidence="3">
    <location>
        <begin position="27"/>
        <end position="48"/>
    </location>
</feature>
<evidence type="ECO:0000259" key="4">
    <source>
        <dbReference type="PROSITE" id="PS51778"/>
    </source>
</evidence>
<evidence type="ECO:0000256" key="3">
    <source>
        <dbReference type="SAM" id="MobiDB-lite"/>
    </source>
</evidence>
<dbReference type="GO" id="GO:0005789">
    <property type="term" value="C:endoplasmic reticulum membrane"/>
    <property type="evidence" value="ECO:0007669"/>
    <property type="project" value="TreeGrafter"/>
</dbReference>
<dbReference type="GO" id="GO:0005886">
    <property type="term" value="C:plasma membrane"/>
    <property type="evidence" value="ECO:0007669"/>
    <property type="project" value="TreeGrafter"/>
</dbReference>
<dbReference type="PANTHER" id="PTHR23319">
    <property type="entry name" value="GRAM DOMAIN CONTAINING 1B, ISOFORM E"/>
    <property type="match status" value="1"/>
</dbReference>
<evidence type="ECO:0000256" key="1">
    <source>
        <dbReference type="ARBA" id="ARBA00004370"/>
    </source>
</evidence>
<dbReference type="Proteomes" id="UP001500889">
    <property type="component" value="Chromosome E"/>
</dbReference>
<dbReference type="GO" id="GO:0032366">
    <property type="term" value="P:intracellular sterol transport"/>
    <property type="evidence" value="ECO:0007669"/>
    <property type="project" value="TreeGrafter"/>
</dbReference>
<organism evidence="5 6">
    <name type="scientific">Drosophila madeirensis</name>
    <name type="common">Fruit fly</name>
    <dbReference type="NCBI Taxonomy" id="30013"/>
    <lineage>
        <taxon>Eukaryota</taxon>
        <taxon>Metazoa</taxon>
        <taxon>Ecdysozoa</taxon>
        <taxon>Arthropoda</taxon>
        <taxon>Hexapoda</taxon>
        <taxon>Insecta</taxon>
        <taxon>Pterygota</taxon>
        <taxon>Neoptera</taxon>
        <taxon>Endopterygota</taxon>
        <taxon>Diptera</taxon>
        <taxon>Brachycera</taxon>
        <taxon>Muscomorpha</taxon>
        <taxon>Ephydroidea</taxon>
        <taxon>Drosophilidae</taxon>
        <taxon>Drosophila</taxon>
        <taxon>Sophophora</taxon>
    </lineage>
</organism>
<dbReference type="GO" id="GO:0032934">
    <property type="term" value="F:sterol binding"/>
    <property type="evidence" value="ECO:0007669"/>
    <property type="project" value="TreeGrafter"/>
</dbReference>
<evidence type="ECO:0000313" key="6">
    <source>
        <dbReference type="Proteomes" id="UP001500889"/>
    </source>
</evidence>
<dbReference type="InterPro" id="IPR051482">
    <property type="entry name" value="Cholesterol_transport"/>
</dbReference>
<protein>
    <submittedName>
        <fullName evidence="5">Protein Aster-B</fullName>
    </submittedName>
</protein>
<dbReference type="EMBL" id="AP029267">
    <property type="protein sequence ID" value="BFG05859.1"/>
    <property type="molecule type" value="Genomic_DNA"/>
</dbReference>
<reference evidence="5 6" key="1">
    <citation type="submission" date="2024-02" db="EMBL/GenBank/DDBJ databases">
        <title>A chromosome-level genome assembly of Drosophila madeirensis, a fruit fly species endemic to Madeira island.</title>
        <authorList>
            <person name="Tomihara K."/>
            <person name="Llopart A."/>
            <person name="Yamamoto D."/>
        </authorList>
    </citation>
    <scope>NUCLEOTIDE SEQUENCE [LARGE SCALE GENOMIC DNA]</scope>
    <source>
        <strain evidence="5 6">RF1</strain>
    </source>
</reference>
<evidence type="ECO:0000313" key="5">
    <source>
        <dbReference type="EMBL" id="BFG05859.1"/>
    </source>
</evidence>
<proteinExistence type="predicted"/>
<evidence type="ECO:0000256" key="2">
    <source>
        <dbReference type="ARBA" id="ARBA00023136"/>
    </source>
</evidence>